<dbReference type="PROSITE" id="PS50022">
    <property type="entry name" value="FA58C_3"/>
    <property type="match status" value="1"/>
</dbReference>
<protein>
    <recommendedName>
        <fullName evidence="2">F5/8 type C domain-containing protein</fullName>
    </recommendedName>
</protein>
<evidence type="ECO:0000256" key="1">
    <source>
        <dbReference type="SAM" id="SignalP"/>
    </source>
</evidence>
<dbReference type="InterPro" id="IPR008979">
    <property type="entry name" value="Galactose-bd-like_sf"/>
</dbReference>
<feature type="domain" description="F5/8 type C" evidence="2">
    <location>
        <begin position="596"/>
        <end position="761"/>
    </location>
</feature>
<dbReference type="EMBL" id="KV460212">
    <property type="protein sequence ID" value="OBT99446.1"/>
    <property type="molecule type" value="Genomic_DNA"/>
</dbReference>
<feature type="signal peptide" evidence="1">
    <location>
        <begin position="1"/>
        <end position="20"/>
    </location>
</feature>
<dbReference type="InterPro" id="IPR000421">
    <property type="entry name" value="FA58C"/>
</dbReference>
<dbReference type="Gene3D" id="3.20.20.80">
    <property type="entry name" value="Glycosidases"/>
    <property type="match status" value="1"/>
</dbReference>
<name>A0A1B8GUE3_9PEZI</name>
<dbReference type="Pfam" id="PF00754">
    <property type="entry name" value="F5_F8_type_C"/>
    <property type="match status" value="1"/>
</dbReference>
<gene>
    <name evidence="3" type="ORF">VE01_02906</name>
</gene>
<organism evidence="3 4">
    <name type="scientific">Pseudogymnoascus verrucosus</name>
    <dbReference type="NCBI Taxonomy" id="342668"/>
    <lineage>
        <taxon>Eukaryota</taxon>
        <taxon>Fungi</taxon>
        <taxon>Dikarya</taxon>
        <taxon>Ascomycota</taxon>
        <taxon>Pezizomycotina</taxon>
        <taxon>Leotiomycetes</taxon>
        <taxon>Thelebolales</taxon>
        <taxon>Thelebolaceae</taxon>
        <taxon>Pseudogymnoascus</taxon>
    </lineage>
</organism>
<evidence type="ECO:0000313" key="3">
    <source>
        <dbReference type="EMBL" id="OBT99446.1"/>
    </source>
</evidence>
<dbReference type="AlphaFoldDB" id="A0A1B8GUE3"/>
<reference evidence="4" key="2">
    <citation type="journal article" date="2018" name="Nat. Commun.">
        <title>Extreme sensitivity to ultraviolet light in the fungal pathogen causing white-nose syndrome of bats.</title>
        <authorList>
            <person name="Palmer J.M."/>
            <person name="Drees K.P."/>
            <person name="Foster J.T."/>
            <person name="Lindner D.L."/>
        </authorList>
    </citation>
    <scope>NUCLEOTIDE SEQUENCE [LARGE SCALE GENOMIC DNA]</scope>
    <source>
        <strain evidence="4">UAMH 10579</strain>
    </source>
</reference>
<dbReference type="Proteomes" id="UP000091956">
    <property type="component" value="Unassembled WGS sequence"/>
</dbReference>
<proteinExistence type="predicted"/>
<dbReference type="SUPFAM" id="SSF49785">
    <property type="entry name" value="Galactose-binding domain-like"/>
    <property type="match status" value="1"/>
</dbReference>
<sequence length="761" mass="81318">MRLLGSFALLAVPLFGKTSATPIAPRSGTSTESITYITPIWEGALASHTRSDDLAVLSTMKTLLGLGGTYTKLGWSFSSWALSRDIHGPDSDYSFDPTNLNHMLDLAVSSDLPILVHMNNGRWADCCTPNSSGGWGDVLLDIIAAQPNTTVLNSSGGSLFSHNGGNNYFTLSRLNTVYRNYKKRNIQASTEAIVEWAAAHPSLFVGVSLDSETIMPNNGADYNPLATEEWRQWLQNIGIYGPGGAYFGQGRTPAFSGIESFNSAMGTTFASWNALQPPPSITPGQTFSEEWNRWRVTLINHAVADETFWIAEAGVPRALVYGHQTPRLDDYGFADALETATAANGASGVTYYAWTPSDIGQVDNPLRGTGKNNFGVFELNPLTTDATRSYNTLLTLVNDGIKVICPNSWESDQATKDQYALFGSPNWGDTFGLALNKFLADRAEIPRNIQPPPWNPGNRVVDFYDAFPAATSSGPDNHLEPAGSVGGVIRKSVYSAVGGVISYSVALPAVSGTQRLNLWTSVGIRDGAGNGGESTFQVTINGQNLFGTGLRLNKSFWVWKHWLPAMVDVTPWAGSTVTFAFTTTGENYYGWTTWGAPAIYASATGNDLAAGKSVSVSSSDGAGAGWDSGFLTDGNVDGDVRGRIGWSSVSHASATGSEYASVDLGSERSIGRVVLFARSDLVEGTGSGFPVDFKIQGSGDGAAWRDLLVQTGFPAPLAGEGLVFAFPSANARWVRVVASKLGGVGGENWYRMQLGDFQVYA</sequence>
<evidence type="ECO:0000313" key="4">
    <source>
        <dbReference type="Proteomes" id="UP000091956"/>
    </source>
</evidence>
<dbReference type="OrthoDB" id="3447004at2759"/>
<feature type="chain" id="PRO_5008609018" description="F5/8 type C domain-containing protein" evidence="1">
    <location>
        <begin position="21"/>
        <end position="761"/>
    </location>
</feature>
<dbReference type="GeneID" id="28836292"/>
<dbReference type="RefSeq" id="XP_018133179.1">
    <property type="nucleotide sequence ID" value="XM_018272410.2"/>
</dbReference>
<accession>A0A1B8GUE3</accession>
<keyword evidence="1" id="KW-0732">Signal</keyword>
<evidence type="ECO:0000259" key="2">
    <source>
        <dbReference type="PROSITE" id="PS50022"/>
    </source>
</evidence>
<keyword evidence="4" id="KW-1185">Reference proteome</keyword>
<reference evidence="3 4" key="1">
    <citation type="submission" date="2016-03" db="EMBL/GenBank/DDBJ databases">
        <title>Comparative genomics of Pseudogymnoascus destructans, the fungus causing white-nose syndrome of bats.</title>
        <authorList>
            <person name="Palmer J.M."/>
            <person name="Drees K.P."/>
            <person name="Foster J.T."/>
            <person name="Lindner D.L."/>
        </authorList>
    </citation>
    <scope>NUCLEOTIDE SEQUENCE [LARGE SCALE GENOMIC DNA]</scope>
    <source>
        <strain evidence="3 4">UAMH 10579</strain>
    </source>
</reference>
<dbReference type="Gene3D" id="2.60.120.260">
    <property type="entry name" value="Galactose-binding domain-like"/>
    <property type="match status" value="1"/>
</dbReference>